<protein>
    <submittedName>
        <fullName evidence="2">ComF family protein</fullName>
    </submittedName>
</protein>
<dbReference type="RefSeq" id="WP_252766208.1">
    <property type="nucleotide sequence ID" value="NZ_CP097119.1"/>
</dbReference>
<evidence type="ECO:0000313" key="2">
    <source>
        <dbReference type="EMBL" id="USS88691.1"/>
    </source>
</evidence>
<accession>A0A9Q8ZUE6</accession>
<gene>
    <name evidence="2" type="ORF">M3M40_04100</name>
</gene>
<dbReference type="AlphaFoldDB" id="A0A9Q8ZUE6"/>
<name>A0A9Q8ZUE6_9LACO</name>
<organism evidence="2 3">
    <name type="scientific">Fructilactobacillus cliffordii</name>
    <dbReference type="NCBI Taxonomy" id="2940299"/>
    <lineage>
        <taxon>Bacteria</taxon>
        <taxon>Bacillati</taxon>
        <taxon>Bacillota</taxon>
        <taxon>Bacilli</taxon>
        <taxon>Lactobacillales</taxon>
        <taxon>Lactobacillaceae</taxon>
        <taxon>Fructilactobacillus</taxon>
    </lineage>
</organism>
<dbReference type="Proteomes" id="UP001055911">
    <property type="component" value="Chromosome"/>
</dbReference>
<proteinExistence type="inferred from homology"/>
<dbReference type="InterPro" id="IPR000836">
    <property type="entry name" value="PRTase_dom"/>
</dbReference>
<evidence type="ECO:0000256" key="1">
    <source>
        <dbReference type="ARBA" id="ARBA00008007"/>
    </source>
</evidence>
<dbReference type="Gene3D" id="3.40.50.2020">
    <property type="match status" value="1"/>
</dbReference>
<dbReference type="PANTHER" id="PTHR47505:SF1">
    <property type="entry name" value="DNA UTILIZATION PROTEIN YHGH"/>
    <property type="match status" value="1"/>
</dbReference>
<dbReference type="EMBL" id="CP097119">
    <property type="protein sequence ID" value="USS88691.1"/>
    <property type="molecule type" value="Genomic_DNA"/>
</dbReference>
<dbReference type="CDD" id="cd06223">
    <property type="entry name" value="PRTases_typeI"/>
    <property type="match status" value="1"/>
</dbReference>
<dbReference type="InterPro" id="IPR051910">
    <property type="entry name" value="ComF/GntX_DNA_util-trans"/>
</dbReference>
<dbReference type="SUPFAM" id="SSF53271">
    <property type="entry name" value="PRTase-like"/>
    <property type="match status" value="1"/>
</dbReference>
<dbReference type="InterPro" id="IPR029057">
    <property type="entry name" value="PRTase-like"/>
</dbReference>
<comment type="similarity">
    <text evidence="1">Belongs to the ComF/GntX family.</text>
</comment>
<dbReference type="PANTHER" id="PTHR47505">
    <property type="entry name" value="DNA UTILIZATION PROTEIN YHGH"/>
    <property type="match status" value="1"/>
</dbReference>
<sequence>MFERCLWCDNQLRPTLTVTWFFSLQPYQAPQLCHRCQPLFEPPKQPQCSQCGRFQTDVLICGDCQAWNEWGFAVLKNQALYPYHGMMQEYLDRYKFKGDYALRLLVKERLERCLPDDGSLIVPIPVATAQRQQRKFNQVEGWLTDVDWLDALVAKPKTTNQHQRSRQQRLQTWQPFSINPAAVTQLQGVSVCLVDDVYTTGQTVHQAQRLLLQNGAAQVCSVTLAR</sequence>
<keyword evidence="3" id="KW-1185">Reference proteome</keyword>
<reference evidence="2" key="1">
    <citation type="submission" date="2022-05" db="EMBL/GenBank/DDBJ databases">
        <authorList>
            <person name="Oliphant S.A."/>
            <person name="Watson-Haigh N.S."/>
            <person name="Sumby K.M."/>
            <person name="Gardner J.M."/>
            <person name="Jiranek V."/>
        </authorList>
    </citation>
    <scope>NUCLEOTIDE SEQUENCE</scope>
    <source>
        <strain evidence="2">KI4_B1</strain>
    </source>
</reference>
<evidence type="ECO:0000313" key="3">
    <source>
        <dbReference type="Proteomes" id="UP001055911"/>
    </source>
</evidence>